<dbReference type="EMBL" id="OU900095">
    <property type="protein sequence ID" value="CAG9858769.1"/>
    <property type="molecule type" value="Genomic_DNA"/>
</dbReference>
<keyword evidence="8 9" id="KW-0472">Membrane</keyword>
<keyword evidence="3" id="KW-0349">Heme</keyword>
<feature type="transmembrane region" description="Helical" evidence="9">
    <location>
        <begin position="77"/>
        <end position="97"/>
    </location>
</feature>
<evidence type="ECO:0000256" key="2">
    <source>
        <dbReference type="ARBA" id="ARBA00005163"/>
    </source>
</evidence>
<gene>
    <name evidence="10" type="ORF">PHYEVI_LOCUS5156</name>
</gene>
<dbReference type="GO" id="GO:0046872">
    <property type="term" value="F:metal ion binding"/>
    <property type="evidence" value="ECO:0007669"/>
    <property type="project" value="UniProtKB-KW"/>
</dbReference>
<dbReference type="InterPro" id="IPR018495">
    <property type="entry name" value="Succ_DH_cyt_bsu_CS"/>
</dbReference>
<dbReference type="Proteomes" id="UP001153712">
    <property type="component" value="Chromosome 2"/>
</dbReference>
<dbReference type="OrthoDB" id="588261at2759"/>
<dbReference type="InterPro" id="IPR000701">
    <property type="entry name" value="SuccDH_FuR_B_TM-su"/>
</dbReference>
<keyword evidence="4 9" id="KW-0812">Transmembrane</keyword>
<organism evidence="10 11">
    <name type="scientific">Phyllotreta striolata</name>
    <name type="common">Striped flea beetle</name>
    <name type="synonym">Crioceris striolata</name>
    <dbReference type="NCBI Taxonomy" id="444603"/>
    <lineage>
        <taxon>Eukaryota</taxon>
        <taxon>Metazoa</taxon>
        <taxon>Ecdysozoa</taxon>
        <taxon>Arthropoda</taxon>
        <taxon>Hexapoda</taxon>
        <taxon>Insecta</taxon>
        <taxon>Pterygota</taxon>
        <taxon>Neoptera</taxon>
        <taxon>Endopterygota</taxon>
        <taxon>Coleoptera</taxon>
        <taxon>Polyphaga</taxon>
        <taxon>Cucujiformia</taxon>
        <taxon>Chrysomeloidea</taxon>
        <taxon>Chrysomelidae</taxon>
        <taxon>Galerucinae</taxon>
        <taxon>Alticini</taxon>
        <taxon>Phyllotreta</taxon>
    </lineage>
</organism>
<dbReference type="Gene3D" id="1.20.1300.10">
    <property type="entry name" value="Fumarate reductase/succinate dehydrogenase, transmembrane subunit"/>
    <property type="match status" value="1"/>
</dbReference>
<comment type="pathway">
    <text evidence="2">Carbohydrate metabolism; tricarboxylic acid cycle.</text>
</comment>
<dbReference type="PANTHER" id="PTHR10978">
    <property type="entry name" value="SUCCINATE DEHYDROGENASE CYTOCHROME B560 SUBUNIT"/>
    <property type="match status" value="1"/>
</dbReference>
<dbReference type="GO" id="GO:0016020">
    <property type="term" value="C:membrane"/>
    <property type="evidence" value="ECO:0007669"/>
    <property type="project" value="UniProtKB-SubCell"/>
</dbReference>
<evidence type="ECO:0000256" key="7">
    <source>
        <dbReference type="ARBA" id="ARBA00023004"/>
    </source>
</evidence>
<dbReference type="Pfam" id="PF01127">
    <property type="entry name" value="Sdh_cyt"/>
    <property type="match status" value="1"/>
</dbReference>
<keyword evidence="5" id="KW-0479">Metal-binding</keyword>
<dbReference type="FunFam" id="1.20.1300.10:FF:000011">
    <property type="entry name" value="Succinate dehydrogenase cytochrome b560 subunit"/>
    <property type="match status" value="1"/>
</dbReference>
<dbReference type="InterPro" id="IPR034804">
    <property type="entry name" value="SQR/QFR_C/D"/>
</dbReference>
<dbReference type="InterPro" id="IPR014314">
    <property type="entry name" value="Succ_DH_cytb556"/>
</dbReference>
<protein>
    <recommendedName>
        <fullName evidence="12">Succinate dehydrogenase cytochrome b560 subunit, mitochondrial</fullName>
    </recommendedName>
</protein>
<dbReference type="AlphaFoldDB" id="A0A9N9TR10"/>
<dbReference type="GO" id="GO:0006121">
    <property type="term" value="P:mitochondrial electron transport, succinate to ubiquinone"/>
    <property type="evidence" value="ECO:0007669"/>
    <property type="project" value="TreeGrafter"/>
</dbReference>
<dbReference type="GO" id="GO:0005739">
    <property type="term" value="C:mitochondrion"/>
    <property type="evidence" value="ECO:0007669"/>
    <property type="project" value="GOC"/>
</dbReference>
<dbReference type="NCBIfam" id="TIGR02970">
    <property type="entry name" value="succ_dehyd_cytB"/>
    <property type="match status" value="1"/>
</dbReference>
<evidence type="ECO:0000256" key="3">
    <source>
        <dbReference type="ARBA" id="ARBA00022617"/>
    </source>
</evidence>
<comment type="subcellular location">
    <subcellularLocation>
        <location evidence="1">Membrane</location>
        <topology evidence="1">Multi-pass membrane protein</topology>
    </subcellularLocation>
</comment>
<evidence type="ECO:0000256" key="8">
    <source>
        <dbReference type="ARBA" id="ARBA00023136"/>
    </source>
</evidence>
<dbReference type="PANTHER" id="PTHR10978:SF5">
    <property type="entry name" value="SUCCINATE DEHYDROGENASE CYTOCHROME B560 SUBUNIT, MITOCHONDRIAL"/>
    <property type="match status" value="1"/>
</dbReference>
<name>A0A9N9TR10_PHYSR</name>
<evidence type="ECO:0000256" key="9">
    <source>
        <dbReference type="SAM" id="Phobius"/>
    </source>
</evidence>
<accession>A0A9N9TR10</accession>
<evidence type="ECO:0000256" key="1">
    <source>
        <dbReference type="ARBA" id="ARBA00004141"/>
    </source>
</evidence>
<keyword evidence="7" id="KW-0408">Iron</keyword>
<evidence type="ECO:0000256" key="5">
    <source>
        <dbReference type="ARBA" id="ARBA00022723"/>
    </source>
</evidence>
<dbReference type="SUPFAM" id="SSF81343">
    <property type="entry name" value="Fumarate reductase respiratory complex transmembrane subunits"/>
    <property type="match status" value="1"/>
</dbReference>
<proteinExistence type="predicted"/>
<evidence type="ECO:0008006" key="12">
    <source>
        <dbReference type="Google" id="ProtNLM"/>
    </source>
</evidence>
<keyword evidence="6 9" id="KW-1133">Transmembrane helix</keyword>
<evidence type="ECO:0000256" key="6">
    <source>
        <dbReference type="ARBA" id="ARBA00022989"/>
    </source>
</evidence>
<evidence type="ECO:0000313" key="10">
    <source>
        <dbReference type="EMBL" id="CAG9858769.1"/>
    </source>
</evidence>
<dbReference type="GO" id="GO:0009055">
    <property type="term" value="F:electron transfer activity"/>
    <property type="evidence" value="ECO:0007669"/>
    <property type="project" value="InterPro"/>
</dbReference>
<dbReference type="PROSITE" id="PS01001">
    <property type="entry name" value="SDH_CYT_2"/>
    <property type="match status" value="1"/>
</dbReference>
<evidence type="ECO:0000313" key="11">
    <source>
        <dbReference type="Proteomes" id="UP001153712"/>
    </source>
</evidence>
<feature type="transmembrane region" description="Helical" evidence="9">
    <location>
        <begin position="117"/>
        <end position="138"/>
    </location>
</feature>
<evidence type="ECO:0000256" key="4">
    <source>
        <dbReference type="ARBA" id="ARBA00022692"/>
    </source>
</evidence>
<feature type="transmembrane region" description="Helical" evidence="9">
    <location>
        <begin position="150"/>
        <end position="170"/>
    </location>
</feature>
<dbReference type="CDD" id="cd03499">
    <property type="entry name" value="SQR_TypeC_SdhC"/>
    <property type="match status" value="1"/>
</dbReference>
<reference evidence="10" key="1">
    <citation type="submission" date="2022-01" db="EMBL/GenBank/DDBJ databases">
        <authorList>
            <person name="King R."/>
        </authorList>
    </citation>
    <scope>NUCLEOTIDE SEQUENCE</scope>
</reference>
<dbReference type="GO" id="GO:0006099">
    <property type="term" value="P:tricarboxylic acid cycle"/>
    <property type="evidence" value="ECO:0007669"/>
    <property type="project" value="InterPro"/>
</dbReference>
<sequence length="171" mass="18926">MSLIFRLAGQRGASQFLKNNAGLINCVRPVTIKASKVTLPAEEGHDERNMKLKRPQSPHLTIYKPQLTAILSISHRATGMVLAAYTVGLGLAGIVAPEAVPNYIDCLHDVSPTIVQFIKFSLAFPMCYHFWNGIRHLIWDTGKFLTISGVYNTGYLMLLITFLSAGYLTFV</sequence>
<keyword evidence="11" id="KW-1185">Reference proteome</keyword>